<comment type="subcellular location">
    <subcellularLocation>
        <location evidence="1">Membrane</location>
        <topology evidence="1">Multi-pass membrane protein</topology>
    </subcellularLocation>
</comment>
<evidence type="ECO:0000256" key="3">
    <source>
        <dbReference type="ARBA" id="ARBA00022692"/>
    </source>
</evidence>
<organism evidence="7 8">
    <name type="scientific">Zosterops lateralis melanops</name>
    <dbReference type="NCBI Taxonomy" id="1220523"/>
    <lineage>
        <taxon>Eukaryota</taxon>
        <taxon>Metazoa</taxon>
        <taxon>Chordata</taxon>
        <taxon>Craniata</taxon>
        <taxon>Vertebrata</taxon>
        <taxon>Euteleostomi</taxon>
        <taxon>Archelosauria</taxon>
        <taxon>Archosauria</taxon>
        <taxon>Dinosauria</taxon>
        <taxon>Saurischia</taxon>
        <taxon>Theropoda</taxon>
        <taxon>Coelurosauria</taxon>
        <taxon>Aves</taxon>
        <taxon>Neognathae</taxon>
        <taxon>Neoaves</taxon>
        <taxon>Telluraves</taxon>
        <taxon>Australaves</taxon>
        <taxon>Passeriformes</taxon>
        <taxon>Sylvioidea</taxon>
        <taxon>Zosteropidae</taxon>
        <taxon>Zosterops</taxon>
    </lineage>
</organism>
<protein>
    <submittedName>
        <fullName evidence="7">Solute carrier family 35 member A4</fullName>
    </submittedName>
</protein>
<dbReference type="Proteomes" id="UP000694401">
    <property type="component" value="Unassembled WGS sequence"/>
</dbReference>
<feature type="transmembrane region" description="Helical" evidence="6">
    <location>
        <begin position="6"/>
        <end position="31"/>
    </location>
</feature>
<keyword evidence="5 6" id="KW-0472">Membrane</keyword>
<evidence type="ECO:0000313" key="7">
    <source>
        <dbReference type="Ensembl" id="ENSZLMP00000018091.1"/>
    </source>
</evidence>
<evidence type="ECO:0000256" key="4">
    <source>
        <dbReference type="ARBA" id="ARBA00022989"/>
    </source>
</evidence>
<evidence type="ECO:0000256" key="6">
    <source>
        <dbReference type="SAM" id="Phobius"/>
    </source>
</evidence>
<keyword evidence="2" id="KW-0762">Sugar transport</keyword>
<keyword evidence="4 6" id="KW-1133">Transmembrane helix</keyword>
<reference evidence="7" key="2">
    <citation type="submission" date="2025-09" db="UniProtKB">
        <authorList>
            <consortium name="Ensembl"/>
        </authorList>
    </citation>
    <scope>IDENTIFICATION</scope>
</reference>
<evidence type="ECO:0000256" key="5">
    <source>
        <dbReference type="ARBA" id="ARBA00023136"/>
    </source>
</evidence>
<dbReference type="Ensembl" id="ENSZLMT00000018596.1">
    <property type="protein sequence ID" value="ENSZLMP00000018091.1"/>
    <property type="gene ID" value="ENSZLMG00000012552.1"/>
</dbReference>
<feature type="transmembrane region" description="Helical" evidence="6">
    <location>
        <begin position="73"/>
        <end position="92"/>
    </location>
</feature>
<reference evidence="7" key="1">
    <citation type="submission" date="2025-08" db="UniProtKB">
        <authorList>
            <consortium name="Ensembl"/>
        </authorList>
    </citation>
    <scope>IDENTIFICATION</scope>
</reference>
<feature type="transmembrane region" description="Helical" evidence="6">
    <location>
        <begin position="43"/>
        <end position="61"/>
    </location>
</feature>
<evidence type="ECO:0000256" key="2">
    <source>
        <dbReference type="ARBA" id="ARBA00022597"/>
    </source>
</evidence>
<evidence type="ECO:0000313" key="8">
    <source>
        <dbReference type="Proteomes" id="UP000694401"/>
    </source>
</evidence>
<keyword evidence="3 6" id="KW-0812">Transmembrane</keyword>
<proteinExistence type="predicted"/>
<dbReference type="GO" id="GO:0000139">
    <property type="term" value="C:Golgi membrane"/>
    <property type="evidence" value="ECO:0007669"/>
    <property type="project" value="UniProtKB-SubCell"/>
</dbReference>
<keyword evidence="8" id="KW-1185">Reference proteome</keyword>
<dbReference type="Pfam" id="PF04142">
    <property type="entry name" value="Nuc_sug_transp"/>
    <property type="match status" value="1"/>
</dbReference>
<name>A0A8D2PUW7_ZOSLA</name>
<sequence length="211" mass="22626">MALHVSPVGLLLLCVYCLISGLSAVYTEAILKSQALPLSLQNIFLYFFGVLLNLAGSVWSGTEGGFLQGFSPWVLLVVLSQALNGLIMSVVMKHSSNITRLFVISCSILVNPSPCLEPCSLQALFPLPGHSVSAEQTGTGAYDNFHPLPKFVPSFWQAEATQGIKVAVQRYLCVCVLCLPALWDGGCAPWDRFGGQGVSEPETLMGEGHPL</sequence>
<dbReference type="PANTHER" id="PTHR10231">
    <property type="entry name" value="NUCLEOTIDE-SUGAR TRANSMEMBRANE TRANSPORTER"/>
    <property type="match status" value="1"/>
</dbReference>
<dbReference type="InterPro" id="IPR007271">
    <property type="entry name" value="Nuc_sug_transpt"/>
</dbReference>
<evidence type="ECO:0000256" key="1">
    <source>
        <dbReference type="ARBA" id="ARBA00004141"/>
    </source>
</evidence>
<keyword evidence="2" id="KW-0813">Transport</keyword>
<dbReference type="GO" id="GO:0015165">
    <property type="term" value="F:pyrimidine nucleotide-sugar transmembrane transporter activity"/>
    <property type="evidence" value="ECO:0007669"/>
    <property type="project" value="InterPro"/>
</dbReference>
<accession>A0A8D2PUW7</accession>
<dbReference type="AlphaFoldDB" id="A0A8D2PUW7"/>